<feature type="region of interest" description="Disordered" evidence="1">
    <location>
        <begin position="145"/>
        <end position="181"/>
    </location>
</feature>
<feature type="transmembrane region" description="Helical" evidence="2">
    <location>
        <begin position="46"/>
        <end position="65"/>
    </location>
</feature>
<organism evidence="5 6">
    <name type="scientific">Mageeibacillus indolicus</name>
    <dbReference type="NCBI Taxonomy" id="884684"/>
    <lineage>
        <taxon>Bacteria</taxon>
        <taxon>Bacillati</taxon>
        <taxon>Bacillota</taxon>
        <taxon>Clostridia</taxon>
        <taxon>Eubacteriales</taxon>
        <taxon>Oscillospiraceae</taxon>
        <taxon>Mageeibacillus</taxon>
    </lineage>
</organism>
<evidence type="ECO:0000313" key="6">
    <source>
        <dbReference type="Proteomes" id="UP000236394"/>
    </source>
</evidence>
<keyword evidence="2" id="KW-0472">Membrane</keyword>
<evidence type="ECO:0000313" key="5">
    <source>
        <dbReference type="EMBL" id="PNH18354.1"/>
    </source>
</evidence>
<dbReference type="InterPro" id="IPR052955">
    <property type="entry name" value="UPF0703_membrane_permease"/>
</dbReference>
<sequence length="329" mass="35862">MFMSQKNTQFDRLKLAVAASKSHEFSFFKRPGEAGKGRSCLLNGRIALQIVIMAVLAILFIYMVATGNYKKYIHPRYLPFLWLSIFILLGGIVAQAARINEVNLRFRLNGFLWVLIPLFAAFFAYTPAPTESIGLERYDEQVAGSGNQSTLNSTGAQGATGTGSGAAGMNGTGDGAGLTDQAGTDQAEVLPNIKGSINIDSAHYASWLVEMMTNTDKYVGKTYTYLGRISQEPELPADKFLPGRPIMFCCAADAKNMGLLADMQPKIKAKLGQWVYVTAKIVKRKGGDPLNPSEEAAMLKIIDLTDAPTPVNIYAYYYGTVKVPTEVNK</sequence>
<feature type="compositionally biased region" description="Gly residues" evidence="1">
    <location>
        <begin position="158"/>
        <end position="176"/>
    </location>
</feature>
<dbReference type="PANTHER" id="PTHR40047:SF1">
    <property type="entry name" value="UPF0703 PROTEIN YCGQ"/>
    <property type="match status" value="1"/>
</dbReference>
<dbReference type="EMBL" id="NBZD01000003">
    <property type="protein sequence ID" value="PNH18354.1"/>
    <property type="molecule type" value="Genomic_DNA"/>
</dbReference>
<gene>
    <name evidence="5" type="ORF">B7R76_05785</name>
</gene>
<dbReference type="Pfam" id="PF09323">
    <property type="entry name" value="DUF1980"/>
    <property type="match status" value="1"/>
</dbReference>
<feature type="transmembrane region" description="Helical" evidence="2">
    <location>
        <begin position="77"/>
        <end position="94"/>
    </location>
</feature>
<evidence type="ECO:0000256" key="1">
    <source>
        <dbReference type="SAM" id="MobiDB-lite"/>
    </source>
</evidence>
<dbReference type="AlphaFoldDB" id="A0A2J8B0R3"/>
<evidence type="ECO:0000259" key="4">
    <source>
        <dbReference type="Pfam" id="PF21537"/>
    </source>
</evidence>
<evidence type="ECO:0000256" key="2">
    <source>
        <dbReference type="SAM" id="Phobius"/>
    </source>
</evidence>
<dbReference type="Pfam" id="PF21537">
    <property type="entry name" value="DUF1980_C"/>
    <property type="match status" value="1"/>
</dbReference>
<dbReference type="InterPro" id="IPR048447">
    <property type="entry name" value="DUF1980_C"/>
</dbReference>
<evidence type="ECO:0000259" key="3">
    <source>
        <dbReference type="Pfam" id="PF09323"/>
    </source>
</evidence>
<name>A0A2J8B0R3_9FIRM</name>
<dbReference type="InterPro" id="IPR015402">
    <property type="entry name" value="DUF1980"/>
</dbReference>
<feature type="transmembrane region" description="Helical" evidence="2">
    <location>
        <begin position="106"/>
        <end position="125"/>
    </location>
</feature>
<dbReference type="NCBIfam" id="TIGR03943">
    <property type="entry name" value="TIGR03943 family putative permease subunit"/>
    <property type="match status" value="1"/>
</dbReference>
<dbReference type="InterPro" id="IPR048493">
    <property type="entry name" value="DUF1980_N"/>
</dbReference>
<keyword evidence="2" id="KW-0812">Transmembrane</keyword>
<comment type="caution">
    <text evidence="5">The sequence shown here is derived from an EMBL/GenBank/DDBJ whole genome shotgun (WGS) entry which is preliminary data.</text>
</comment>
<reference evidence="6" key="1">
    <citation type="submission" date="2017-04" db="EMBL/GenBank/DDBJ databases">
        <authorList>
            <person name="Bumgarner R.E."/>
            <person name="Fredricks D.N."/>
            <person name="Srinivasan S."/>
        </authorList>
    </citation>
    <scope>NUCLEOTIDE SEQUENCE [LARGE SCALE GENOMIC DNA]</scope>
    <source>
        <strain evidence="6">KA00405</strain>
    </source>
</reference>
<feature type="domain" description="DUF1980" evidence="4">
    <location>
        <begin position="180"/>
        <end position="316"/>
    </location>
</feature>
<feature type="domain" description="DUF1980" evidence="3">
    <location>
        <begin position="48"/>
        <end position="138"/>
    </location>
</feature>
<protein>
    <submittedName>
        <fullName evidence="5">TIGR03943 family protein</fullName>
    </submittedName>
</protein>
<keyword evidence="2" id="KW-1133">Transmembrane helix</keyword>
<dbReference type="Proteomes" id="UP000236394">
    <property type="component" value="Unassembled WGS sequence"/>
</dbReference>
<dbReference type="PANTHER" id="PTHR40047">
    <property type="entry name" value="UPF0703 PROTEIN YCGQ"/>
    <property type="match status" value="1"/>
</dbReference>
<accession>A0A2J8B0R3</accession>
<proteinExistence type="predicted"/>